<dbReference type="Pfam" id="PF13041">
    <property type="entry name" value="PPR_2"/>
    <property type="match status" value="2"/>
</dbReference>
<name>A0A822YCK9_NELNU</name>
<dbReference type="Gene3D" id="1.25.40.10">
    <property type="entry name" value="Tetratricopeptide repeat domain"/>
    <property type="match status" value="3"/>
</dbReference>
<dbReference type="InterPro" id="IPR046960">
    <property type="entry name" value="PPR_At4g14850-like_plant"/>
</dbReference>
<protein>
    <submittedName>
        <fullName evidence="3">Uncharacterized protein</fullName>
    </submittedName>
</protein>
<feature type="repeat" description="PPR" evidence="2">
    <location>
        <begin position="142"/>
        <end position="172"/>
    </location>
</feature>
<dbReference type="Pfam" id="PF01535">
    <property type="entry name" value="PPR"/>
    <property type="match status" value="3"/>
</dbReference>
<accession>A0A822YCK9</accession>
<dbReference type="EMBL" id="DUZY01000002">
    <property type="protein sequence ID" value="DAD29853.1"/>
    <property type="molecule type" value="Genomic_DNA"/>
</dbReference>
<dbReference type="InterPro" id="IPR002885">
    <property type="entry name" value="PPR_rpt"/>
</dbReference>
<sequence length="462" mass="50314">MLYDSTSHDHFTYTFAIKACSQLYSIQKGHEIHACVITSGHHSDVFIQNSLISFYADCGDIASARRIFNSIVNPEVVSWTSIISGLSKNGCEVEALKVFVSMDVRPNSMTLVSLLSACSQLRALHLGKAVHGLSLRNLTDCNVFVDNALLDMYVKCGSLDRARNLFGRMSKRDVVSWTTVIGGYAQRGRCQEAIKAFQAMVQGGEAQPNEATIVNVLSACSSLGALSSGQWVLSYINGRHGLTVDGHVGNALVNMYAKCGDMGMALQVFNGLSCKDLVSWSTMIAGMAMNGSAKQALQLFSLMLCHGIVPDGVTFIGLLSACSHSGLVDQGLAFFKAMNDVYGITPEIEHYACMVDMYGRAGLLDEAEALIRGMPVEPDGPIWGALLNACKIHGDDKRHERLWQCLLNTRGVSGGTYALLSNAYATSNRWTDGHNVRSIMRFMGLRKTPAYSRIEVDSLIHR</sequence>
<dbReference type="Pfam" id="PF20431">
    <property type="entry name" value="E_motif"/>
    <property type="match status" value="1"/>
</dbReference>
<dbReference type="FunFam" id="1.25.40.10:FF:000637">
    <property type="entry name" value="Pentatricopeptide repeat-containing protein"/>
    <property type="match status" value="1"/>
</dbReference>
<evidence type="ECO:0000256" key="2">
    <source>
        <dbReference type="PROSITE-ProRule" id="PRU00708"/>
    </source>
</evidence>
<dbReference type="PANTHER" id="PTHR24015">
    <property type="entry name" value="OS07G0578800 PROTEIN-RELATED"/>
    <property type="match status" value="1"/>
</dbReference>
<dbReference type="FunFam" id="1.25.40.10:FF:000031">
    <property type="entry name" value="Pentatricopeptide repeat-containing protein mitochondrial"/>
    <property type="match status" value="1"/>
</dbReference>
<proteinExistence type="predicted"/>
<comment type="caution">
    <text evidence="3">The sequence shown here is derived from an EMBL/GenBank/DDBJ whole genome shotgun (WGS) entry which is preliminary data.</text>
</comment>
<dbReference type="AlphaFoldDB" id="A0A822YCK9"/>
<dbReference type="PROSITE" id="PS51375">
    <property type="entry name" value="PPR"/>
    <property type="match status" value="3"/>
</dbReference>
<dbReference type="Proteomes" id="UP000607653">
    <property type="component" value="Unassembled WGS sequence"/>
</dbReference>
<dbReference type="NCBIfam" id="TIGR00756">
    <property type="entry name" value="PPR"/>
    <property type="match status" value="4"/>
</dbReference>
<organism evidence="3 4">
    <name type="scientific">Nelumbo nucifera</name>
    <name type="common">Sacred lotus</name>
    <dbReference type="NCBI Taxonomy" id="4432"/>
    <lineage>
        <taxon>Eukaryota</taxon>
        <taxon>Viridiplantae</taxon>
        <taxon>Streptophyta</taxon>
        <taxon>Embryophyta</taxon>
        <taxon>Tracheophyta</taxon>
        <taxon>Spermatophyta</taxon>
        <taxon>Magnoliopsida</taxon>
        <taxon>Proteales</taxon>
        <taxon>Nelumbonaceae</taxon>
        <taxon>Nelumbo</taxon>
    </lineage>
</organism>
<dbReference type="GO" id="GO:0009451">
    <property type="term" value="P:RNA modification"/>
    <property type="evidence" value="ECO:0007669"/>
    <property type="project" value="InterPro"/>
</dbReference>
<keyword evidence="1" id="KW-0677">Repeat</keyword>
<evidence type="ECO:0000313" key="3">
    <source>
        <dbReference type="EMBL" id="DAD29853.1"/>
    </source>
</evidence>
<dbReference type="PANTHER" id="PTHR24015:SF1063">
    <property type="entry name" value="OS12G0156900 PROTEIN"/>
    <property type="match status" value="1"/>
</dbReference>
<evidence type="ECO:0000256" key="1">
    <source>
        <dbReference type="ARBA" id="ARBA00022737"/>
    </source>
</evidence>
<feature type="repeat" description="PPR" evidence="2">
    <location>
        <begin position="276"/>
        <end position="310"/>
    </location>
</feature>
<dbReference type="FunFam" id="1.25.40.10:FF:000344">
    <property type="entry name" value="Pentatricopeptide repeat-containing protein"/>
    <property type="match status" value="1"/>
</dbReference>
<reference evidence="3 4" key="1">
    <citation type="journal article" date="2020" name="Mol. Biol. Evol.">
        <title>Distinct Expression and Methylation Patterns for Genes with Different Fates following a Single Whole-Genome Duplication in Flowering Plants.</title>
        <authorList>
            <person name="Shi T."/>
            <person name="Rahmani R.S."/>
            <person name="Gugger P.F."/>
            <person name="Wang M."/>
            <person name="Li H."/>
            <person name="Zhang Y."/>
            <person name="Li Z."/>
            <person name="Wang Q."/>
            <person name="Van de Peer Y."/>
            <person name="Marchal K."/>
            <person name="Chen J."/>
        </authorList>
    </citation>
    <scope>NUCLEOTIDE SEQUENCE [LARGE SCALE GENOMIC DNA]</scope>
    <source>
        <tissue evidence="3">Leaf</tissue>
    </source>
</reference>
<dbReference type="GO" id="GO:0003723">
    <property type="term" value="F:RNA binding"/>
    <property type="evidence" value="ECO:0007669"/>
    <property type="project" value="InterPro"/>
</dbReference>
<gene>
    <name evidence="3" type="ORF">HUJ06_031321</name>
</gene>
<dbReference type="InterPro" id="IPR011990">
    <property type="entry name" value="TPR-like_helical_dom_sf"/>
</dbReference>
<evidence type="ECO:0000313" key="4">
    <source>
        <dbReference type="Proteomes" id="UP000607653"/>
    </source>
</evidence>
<feature type="repeat" description="PPR" evidence="2">
    <location>
        <begin position="173"/>
        <end position="207"/>
    </location>
</feature>
<keyword evidence="4" id="KW-1185">Reference proteome</keyword>
<dbReference type="InterPro" id="IPR046848">
    <property type="entry name" value="E_motif"/>
</dbReference>